<dbReference type="InterPro" id="IPR029071">
    <property type="entry name" value="Ubiquitin-like_domsf"/>
</dbReference>
<proteinExistence type="predicted"/>
<comment type="subunit">
    <text evidence="3">Directly interacts with VCP. Interacts with UBQLN1. Forms a complex with VCP and UBQLN1.</text>
</comment>
<dbReference type="Pfam" id="PF23187">
    <property type="entry name" value="UBX7_N"/>
    <property type="match status" value="1"/>
</dbReference>
<gene>
    <name evidence="9" type="ORF">B0I35DRAFT_453749</name>
</gene>
<feature type="region of interest" description="Disordered" evidence="6">
    <location>
        <begin position="380"/>
        <end position="432"/>
    </location>
</feature>
<feature type="compositionally biased region" description="Polar residues" evidence="6">
    <location>
        <begin position="239"/>
        <end position="249"/>
    </location>
</feature>
<accession>A0A8K0SCR7</accession>
<evidence type="ECO:0000256" key="1">
    <source>
        <dbReference type="ARBA" id="ARBA00004406"/>
    </source>
</evidence>
<dbReference type="CDD" id="cd01767">
    <property type="entry name" value="UBX"/>
    <property type="match status" value="1"/>
</dbReference>
<comment type="caution">
    <text evidence="9">The sequence shown here is derived from an EMBL/GenBank/DDBJ whole genome shotgun (WGS) entry which is preliminary data.</text>
</comment>
<comment type="subcellular location">
    <subcellularLocation>
        <location evidence="1">Endoplasmic reticulum membrane</location>
        <topology evidence="1">Peripheral membrane protein</topology>
    </subcellularLocation>
</comment>
<name>A0A8K0SCR7_9HYPO</name>
<dbReference type="GO" id="GO:0005789">
    <property type="term" value="C:endoplasmic reticulum membrane"/>
    <property type="evidence" value="ECO:0007669"/>
    <property type="project" value="UniProtKB-SubCell"/>
</dbReference>
<evidence type="ECO:0000256" key="5">
    <source>
        <dbReference type="ARBA" id="ARBA00046062"/>
    </source>
</evidence>
<dbReference type="EMBL" id="JAGPNK010000015">
    <property type="protein sequence ID" value="KAH7308456.1"/>
    <property type="molecule type" value="Genomic_DNA"/>
</dbReference>
<dbReference type="PANTHER" id="PTHR46424:SF1">
    <property type="entry name" value="UBX DOMAIN-CONTAINING PROTEIN 4"/>
    <property type="match status" value="1"/>
</dbReference>
<evidence type="ECO:0000256" key="2">
    <source>
        <dbReference type="ARBA" id="ARBA00023230"/>
    </source>
</evidence>
<evidence type="ECO:0000313" key="10">
    <source>
        <dbReference type="Proteomes" id="UP000813444"/>
    </source>
</evidence>
<dbReference type="Gene3D" id="3.10.20.90">
    <property type="entry name" value="Phosphatidylinositol 3-kinase Catalytic Subunit, Chain A, domain 1"/>
    <property type="match status" value="1"/>
</dbReference>
<feature type="region of interest" description="Disordered" evidence="6">
    <location>
        <begin position="221"/>
        <end position="249"/>
    </location>
</feature>
<evidence type="ECO:0000256" key="7">
    <source>
        <dbReference type="SAM" id="Phobius"/>
    </source>
</evidence>
<evidence type="ECO:0000256" key="6">
    <source>
        <dbReference type="SAM" id="MobiDB-lite"/>
    </source>
</evidence>
<comment type="function">
    <text evidence="5">Involved in endoplasmic reticulum-associated protein degradation (ERAD). Acts as a platform to recruit both UBQLN1 and VCP to the ER during ERAD.</text>
</comment>
<dbReference type="OrthoDB" id="2445133at2759"/>
<evidence type="ECO:0000256" key="4">
    <source>
        <dbReference type="ARBA" id="ARBA00041575"/>
    </source>
</evidence>
<keyword evidence="7" id="KW-0472">Membrane</keyword>
<feature type="compositionally biased region" description="Polar residues" evidence="6">
    <location>
        <begin position="411"/>
        <end position="420"/>
    </location>
</feature>
<keyword evidence="2" id="KW-0834">Unfolded protein response</keyword>
<feature type="region of interest" description="Disordered" evidence="6">
    <location>
        <begin position="114"/>
        <end position="152"/>
    </location>
</feature>
<dbReference type="GO" id="GO:0006986">
    <property type="term" value="P:response to unfolded protein"/>
    <property type="evidence" value="ECO:0007669"/>
    <property type="project" value="UniProtKB-KW"/>
</dbReference>
<dbReference type="Pfam" id="PF00789">
    <property type="entry name" value="UBX"/>
    <property type="match status" value="1"/>
</dbReference>
<reference evidence="9" key="1">
    <citation type="journal article" date="2021" name="Nat. Commun.">
        <title>Genetic determinants of endophytism in the Arabidopsis root mycobiome.</title>
        <authorList>
            <person name="Mesny F."/>
            <person name="Miyauchi S."/>
            <person name="Thiergart T."/>
            <person name="Pickel B."/>
            <person name="Atanasova L."/>
            <person name="Karlsson M."/>
            <person name="Huettel B."/>
            <person name="Barry K.W."/>
            <person name="Haridas S."/>
            <person name="Chen C."/>
            <person name="Bauer D."/>
            <person name="Andreopoulos W."/>
            <person name="Pangilinan J."/>
            <person name="LaButti K."/>
            <person name="Riley R."/>
            <person name="Lipzen A."/>
            <person name="Clum A."/>
            <person name="Drula E."/>
            <person name="Henrissat B."/>
            <person name="Kohler A."/>
            <person name="Grigoriev I.V."/>
            <person name="Martin F.M."/>
            <person name="Hacquard S."/>
        </authorList>
    </citation>
    <scope>NUCLEOTIDE SEQUENCE</scope>
    <source>
        <strain evidence="9">MPI-CAGE-CH-0235</strain>
    </source>
</reference>
<dbReference type="SMART" id="SM00166">
    <property type="entry name" value="UBX"/>
    <property type="match status" value="1"/>
</dbReference>
<sequence>MFYQGALQDGISVAVSQQKPVLCFVTDGKEESQKWETEYLQDDALAELIRTQAVALRLAAGSEEAGYLAQIFPLPQTPTVVIMRNGELKEYIIPGLNKEEFIRRVQKAFSAPTEVLSSSNAESAPSTAPVQSPATPAPPAPQAPAATNTSDNVRRVVAERAQRLLEQRAEAERKAKEARAEAEAVADAEAARAHKQAELVKKKRQQDAEERQRILKRIEDDRAERRSRAMEREKEKIENQSAGDVTSAPSTTRIGAMTAIQVRLMDGSTMRSRFKTDATAQEVRKWVDENRTGEKQPYTFKHLLTPLPNKNIDATEEDKSLVDLGLAPSATLILIPVQNYTSAYEGGGSSNPISGLLAFIMGFFTWFLGLFGLGGRAPEPANSTPDVGQAPTQGRSRIHGVRNPVDRQRDQQLYNGNSLNFEPRPDDEEEKQ</sequence>
<feature type="domain" description="UBX" evidence="8">
    <location>
        <begin position="253"/>
        <end position="334"/>
    </location>
</feature>
<evidence type="ECO:0000313" key="9">
    <source>
        <dbReference type="EMBL" id="KAH7308456.1"/>
    </source>
</evidence>
<keyword evidence="7" id="KW-1133">Transmembrane helix</keyword>
<organism evidence="9 10">
    <name type="scientific">Stachybotrys elegans</name>
    <dbReference type="NCBI Taxonomy" id="80388"/>
    <lineage>
        <taxon>Eukaryota</taxon>
        <taxon>Fungi</taxon>
        <taxon>Dikarya</taxon>
        <taxon>Ascomycota</taxon>
        <taxon>Pezizomycotina</taxon>
        <taxon>Sordariomycetes</taxon>
        <taxon>Hypocreomycetidae</taxon>
        <taxon>Hypocreales</taxon>
        <taxon>Stachybotryaceae</taxon>
        <taxon>Stachybotrys</taxon>
    </lineage>
</organism>
<keyword evidence="10" id="KW-1185">Reference proteome</keyword>
<dbReference type="SUPFAM" id="SSF54236">
    <property type="entry name" value="Ubiquitin-like"/>
    <property type="match status" value="1"/>
</dbReference>
<dbReference type="Proteomes" id="UP000813444">
    <property type="component" value="Unassembled WGS sequence"/>
</dbReference>
<dbReference type="Gene3D" id="3.40.30.10">
    <property type="entry name" value="Glutaredoxin"/>
    <property type="match status" value="1"/>
</dbReference>
<feature type="compositionally biased region" description="Polar residues" evidence="6">
    <location>
        <begin position="381"/>
        <end position="395"/>
    </location>
</feature>
<feature type="transmembrane region" description="Helical" evidence="7">
    <location>
        <begin position="353"/>
        <end position="373"/>
    </location>
</feature>
<feature type="compositionally biased region" description="Low complexity" evidence="6">
    <location>
        <begin position="123"/>
        <end position="134"/>
    </location>
</feature>
<dbReference type="AlphaFoldDB" id="A0A8K0SCR7"/>
<evidence type="ECO:0000259" key="8">
    <source>
        <dbReference type="PROSITE" id="PS50033"/>
    </source>
</evidence>
<dbReference type="InterPro" id="IPR036249">
    <property type="entry name" value="Thioredoxin-like_sf"/>
</dbReference>
<protein>
    <recommendedName>
        <fullName evidence="4">UBX domain-containing protein 2</fullName>
    </recommendedName>
</protein>
<evidence type="ECO:0000256" key="3">
    <source>
        <dbReference type="ARBA" id="ARBA00038812"/>
    </source>
</evidence>
<feature type="compositionally biased region" description="Basic and acidic residues" evidence="6">
    <location>
        <begin position="221"/>
        <end position="238"/>
    </location>
</feature>
<dbReference type="PROSITE" id="PS50033">
    <property type="entry name" value="UBX"/>
    <property type="match status" value="1"/>
</dbReference>
<dbReference type="PANTHER" id="PTHR46424">
    <property type="entry name" value="UBX DOMAIN-CONTAINING PROTEIN 4"/>
    <property type="match status" value="1"/>
</dbReference>
<keyword evidence="7" id="KW-0812">Transmembrane</keyword>
<dbReference type="GO" id="GO:0036503">
    <property type="term" value="P:ERAD pathway"/>
    <property type="evidence" value="ECO:0007669"/>
    <property type="project" value="TreeGrafter"/>
</dbReference>
<dbReference type="SUPFAM" id="SSF52833">
    <property type="entry name" value="Thioredoxin-like"/>
    <property type="match status" value="1"/>
</dbReference>
<dbReference type="InterPro" id="IPR001012">
    <property type="entry name" value="UBX_dom"/>
</dbReference>